<accession>F9WP20</accession>
<organism evidence="2 3">
    <name type="scientific">Trypanosoma vivax (strain Y486)</name>
    <dbReference type="NCBI Taxonomy" id="1055687"/>
    <lineage>
        <taxon>Eukaryota</taxon>
        <taxon>Discoba</taxon>
        <taxon>Euglenozoa</taxon>
        <taxon>Kinetoplastea</taxon>
        <taxon>Metakinetoplastina</taxon>
        <taxon>Trypanosomatida</taxon>
        <taxon>Trypanosomatidae</taxon>
        <taxon>Trypanosoma</taxon>
        <taxon>Duttonella</taxon>
    </lineage>
</organism>
<keyword evidence="1" id="KW-0812">Transmembrane</keyword>
<feature type="transmembrane region" description="Helical" evidence="1">
    <location>
        <begin position="154"/>
        <end position="170"/>
    </location>
</feature>
<feature type="non-terminal residue" evidence="2">
    <location>
        <position position="1"/>
    </location>
</feature>
<sequence>SHGVRCVRTSADRACLCAASFGNAPNTAAAASHWSAGDGQANARKTRADSLFGCRLWRTSVNRAHKGKQHAVSQQSVVFVSVPSKIFTLSFCLSTHIFFTHLYLFILHLRHYLTFFIAHARAHSQRAVSCLLHVGLQQLHLTTLYIAWPLPTSVWFFALTQSVHFLLLPLPK</sequence>
<dbReference type="Proteomes" id="UP000009027">
    <property type="component" value="Unassembled WGS sequence"/>
</dbReference>
<protein>
    <submittedName>
        <fullName evidence="2">Uncharacterized protein</fullName>
    </submittedName>
</protein>
<evidence type="ECO:0000256" key="1">
    <source>
        <dbReference type="SAM" id="Phobius"/>
    </source>
</evidence>
<gene>
    <name evidence="2" type="ORF">TvY486_0019840</name>
</gene>
<keyword evidence="1" id="KW-1133">Transmembrane helix</keyword>
<dbReference type="AlphaFoldDB" id="F9WP20"/>
<evidence type="ECO:0000313" key="3">
    <source>
        <dbReference type="Proteomes" id="UP000009027"/>
    </source>
</evidence>
<proteinExistence type="predicted"/>
<keyword evidence="3" id="KW-1185">Reference proteome</keyword>
<keyword evidence="1" id="KW-0472">Membrane</keyword>
<evidence type="ECO:0000313" key="2">
    <source>
        <dbReference type="EMBL" id="CCD19294.1"/>
    </source>
</evidence>
<feature type="non-terminal residue" evidence="2">
    <location>
        <position position="172"/>
    </location>
</feature>
<feature type="transmembrane region" description="Helical" evidence="1">
    <location>
        <begin position="86"/>
        <end position="106"/>
    </location>
</feature>
<dbReference type="EMBL" id="CAEX01003115">
    <property type="protein sequence ID" value="CCD19294.1"/>
    <property type="molecule type" value="Genomic_DNA"/>
</dbReference>
<name>F9WP20_TRYVY</name>
<reference evidence="2 3" key="1">
    <citation type="journal article" date="2012" name="Proc. Natl. Acad. Sci. U.S.A.">
        <title>Antigenic diversity is generated by distinct evolutionary mechanisms in African trypanosome species.</title>
        <authorList>
            <person name="Jackson A.P."/>
            <person name="Berry A."/>
            <person name="Aslett M."/>
            <person name="Allison H.C."/>
            <person name="Burton P."/>
            <person name="Vavrova-Anderson J."/>
            <person name="Brown R."/>
            <person name="Browne H."/>
            <person name="Corton N."/>
            <person name="Hauser H."/>
            <person name="Gamble J."/>
            <person name="Gilderthorp R."/>
            <person name="Marcello L."/>
            <person name="McQuillan J."/>
            <person name="Otto T.D."/>
            <person name="Quail M.A."/>
            <person name="Sanders M.J."/>
            <person name="van Tonder A."/>
            <person name="Ginger M.L."/>
            <person name="Field M.C."/>
            <person name="Barry J.D."/>
            <person name="Hertz-Fowler C."/>
            <person name="Berriman M."/>
        </authorList>
    </citation>
    <scope>NUCLEOTIDE SEQUENCE</scope>
    <source>
        <strain evidence="2 3">Y486</strain>
    </source>
</reference>